<evidence type="ECO:0000256" key="1">
    <source>
        <dbReference type="SAM" id="Phobius"/>
    </source>
</evidence>
<keyword evidence="1" id="KW-1133">Transmembrane helix</keyword>
<evidence type="ECO:0000313" key="2">
    <source>
        <dbReference type="EMBL" id="MCC2031839.1"/>
    </source>
</evidence>
<dbReference type="Proteomes" id="UP001139354">
    <property type="component" value="Unassembled WGS sequence"/>
</dbReference>
<evidence type="ECO:0008006" key="4">
    <source>
        <dbReference type="Google" id="ProtNLM"/>
    </source>
</evidence>
<dbReference type="RefSeq" id="WP_229383771.1">
    <property type="nucleotide sequence ID" value="NZ_JAGTTN010000002.1"/>
</dbReference>
<dbReference type="AlphaFoldDB" id="A0A9X1LTS6"/>
<keyword evidence="1" id="KW-0472">Membrane</keyword>
<feature type="transmembrane region" description="Helical" evidence="1">
    <location>
        <begin position="12"/>
        <end position="30"/>
    </location>
</feature>
<comment type="caution">
    <text evidence="2">The sequence shown here is derived from an EMBL/GenBank/DDBJ whole genome shotgun (WGS) entry which is preliminary data.</text>
</comment>
<sequence>MPDWQRLFGDTTVVQALLWIAAAGALIVVVVKLWPFVRNAVAIVDALVLLPALVKQVESMRAQVDGIHHETHKNDGSSIKDAVGRVEEGVAGLHGRMDDVDRQLVTLAREDEALWAELDNTNDSEEE</sequence>
<accession>A0A9X1LTS6</accession>
<name>A0A9X1LTS6_9MICO</name>
<gene>
    <name evidence="2" type="ORF">KEC57_06530</name>
</gene>
<keyword evidence="1" id="KW-0812">Transmembrane</keyword>
<organism evidence="2 3">
    <name type="scientific">Microbacterium allomyrinae</name>
    <dbReference type="NCBI Taxonomy" id="2830666"/>
    <lineage>
        <taxon>Bacteria</taxon>
        <taxon>Bacillati</taxon>
        <taxon>Actinomycetota</taxon>
        <taxon>Actinomycetes</taxon>
        <taxon>Micrococcales</taxon>
        <taxon>Microbacteriaceae</taxon>
        <taxon>Microbacterium</taxon>
    </lineage>
</organism>
<protein>
    <recommendedName>
        <fullName evidence="4">DUF2746 domain-containing protein</fullName>
    </recommendedName>
</protein>
<proteinExistence type="predicted"/>
<dbReference type="EMBL" id="JAGTTN010000002">
    <property type="protein sequence ID" value="MCC2031839.1"/>
    <property type="molecule type" value="Genomic_DNA"/>
</dbReference>
<keyword evidence="3" id="KW-1185">Reference proteome</keyword>
<reference evidence="2" key="1">
    <citation type="submission" date="2021-04" db="EMBL/GenBank/DDBJ databases">
        <title>Microbacterium tenobrionis sp. nov. and Microbacterium allomyrinae sp. nov., isolated from larvae of Tenobrio molitor and Allomyrina dichotoma, respectively.</title>
        <authorList>
            <person name="Lee S.D."/>
        </authorList>
    </citation>
    <scope>NUCLEOTIDE SEQUENCE</scope>
    <source>
        <strain evidence="2">BWT-G7</strain>
    </source>
</reference>
<evidence type="ECO:0000313" key="3">
    <source>
        <dbReference type="Proteomes" id="UP001139354"/>
    </source>
</evidence>